<gene>
    <name evidence="1" type="ORF">FTV88_0455</name>
</gene>
<dbReference type="AlphaFoldDB" id="A0A5Q2MW63"/>
<name>A0A5Q2MW63_9FIRM</name>
<reference evidence="2" key="1">
    <citation type="submission" date="2019-11" db="EMBL/GenBank/DDBJ databases">
        <title>Genome sequence of Heliorestis convoluta strain HH, an alkaliphilic and minimalistic phototrophic bacterium from a soda lake in Egypt.</title>
        <authorList>
            <person name="Dewey E.D."/>
            <person name="Stokes L.M."/>
            <person name="Burchell B.M."/>
            <person name="Shaffer K.N."/>
            <person name="Huntington A.M."/>
            <person name="Baker J.M."/>
            <person name="Nadendla S."/>
            <person name="Giglio M.G."/>
            <person name="Touchman J.W."/>
            <person name="Blankenship R.E."/>
            <person name="Madigan M.T."/>
            <person name="Sattley W.M."/>
        </authorList>
    </citation>
    <scope>NUCLEOTIDE SEQUENCE [LARGE SCALE GENOMIC DNA]</scope>
    <source>
        <strain evidence="2">HH</strain>
    </source>
</reference>
<dbReference type="Proteomes" id="UP000366051">
    <property type="component" value="Chromosome"/>
</dbReference>
<organism evidence="1 2">
    <name type="scientific">Heliorestis convoluta</name>
    <dbReference type="NCBI Taxonomy" id="356322"/>
    <lineage>
        <taxon>Bacteria</taxon>
        <taxon>Bacillati</taxon>
        <taxon>Bacillota</taxon>
        <taxon>Clostridia</taxon>
        <taxon>Eubacteriales</taxon>
        <taxon>Heliobacteriaceae</taxon>
        <taxon>Heliorestis</taxon>
    </lineage>
</organism>
<evidence type="ECO:0000313" key="2">
    <source>
        <dbReference type="Proteomes" id="UP000366051"/>
    </source>
</evidence>
<protein>
    <submittedName>
        <fullName evidence="1">Uncharacterized protein</fullName>
    </submittedName>
</protein>
<keyword evidence="2" id="KW-1185">Reference proteome</keyword>
<accession>A0A5Q2MW63</accession>
<sequence length="37" mass="4324">MMANFLQKNKDLLSLKKKGLFVRLIFFNSPPKERASL</sequence>
<evidence type="ECO:0000313" key="1">
    <source>
        <dbReference type="EMBL" id="QGG46634.1"/>
    </source>
</evidence>
<proteinExistence type="predicted"/>
<dbReference type="EMBL" id="CP045875">
    <property type="protein sequence ID" value="QGG46634.1"/>
    <property type="molecule type" value="Genomic_DNA"/>
</dbReference>
<dbReference type="KEGG" id="hcv:FTV88_0455"/>